<reference evidence="2 3" key="1">
    <citation type="submission" date="2019-08" db="EMBL/GenBank/DDBJ databases">
        <title>In-depth cultivation of the pig gut microbiome towards novel bacterial diversity and tailored functional studies.</title>
        <authorList>
            <person name="Wylensek D."/>
            <person name="Hitch T.C.A."/>
            <person name="Clavel T."/>
        </authorList>
    </citation>
    <scope>NUCLEOTIDE SEQUENCE [LARGE SCALE GENOMIC DNA]</scope>
    <source>
        <strain evidence="2 3">CA-Schmier-601-WT-3</strain>
    </source>
</reference>
<feature type="domain" description="HTH-like" evidence="1">
    <location>
        <begin position="2"/>
        <end position="45"/>
    </location>
</feature>
<dbReference type="RefSeq" id="WP_154518718.1">
    <property type="nucleotide sequence ID" value="NZ_VUNM01000044.1"/>
</dbReference>
<protein>
    <submittedName>
        <fullName evidence="2">Transposase</fullName>
    </submittedName>
</protein>
<evidence type="ECO:0000259" key="1">
    <source>
        <dbReference type="Pfam" id="PF13276"/>
    </source>
</evidence>
<dbReference type="InterPro" id="IPR025948">
    <property type="entry name" value="HTH-like_dom"/>
</dbReference>
<keyword evidence="3" id="KW-1185">Reference proteome</keyword>
<gene>
    <name evidence="2" type="ORF">FYJ79_11680</name>
</gene>
<accession>A0A844FWT4</accession>
<proteinExistence type="predicted"/>
<sequence>MFKENKERCGYRRIHALLREDNIVGSEKIVRQIMKDNNLAVKVRKLSKFSSYQGEIDEVLENIIGRDFHLEKPNDKVILNITKFSIPEGKVYFHQ</sequence>
<organism evidence="2 3">
    <name type="scientific">Sharpea porci</name>
    <dbReference type="NCBI Taxonomy" id="2652286"/>
    <lineage>
        <taxon>Bacteria</taxon>
        <taxon>Bacillati</taxon>
        <taxon>Bacillota</taxon>
        <taxon>Erysipelotrichia</taxon>
        <taxon>Erysipelotrichales</taxon>
        <taxon>Coprobacillaceae</taxon>
        <taxon>Sharpea</taxon>
    </lineage>
</organism>
<evidence type="ECO:0000313" key="2">
    <source>
        <dbReference type="EMBL" id="MST90214.1"/>
    </source>
</evidence>
<comment type="caution">
    <text evidence="2">The sequence shown here is derived from an EMBL/GenBank/DDBJ whole genome shotgun (WGS) entry which is preliminary data.</text>
</comment>
<dbReference type="AlphaFoldDB" id="A0A844FWT4"/>
<evidence type="ECO:0000313" key="3">
    <source>
        <dbReference type="Proteomes" id="UP000442619"/>
    </source>
</evidence>
<dbReference type="Pfam" id="PF13276">
    <property type="entry name" value="HTH_21"/>
    <property type="match status" value="1"/>
</dbReference>
<dbReference type="EMBL" id="VUNM01000044">
    <property type="protein sequence ID" value="MST90214.1"/>
    <property type="molecule type" value="Genomic_DNA"/>
</dbReference>
<dbReference type="Proteomes" id="UP000442619">
    <property type="component" value="Unassembled WGS sequence"/>
</dbReference>
<name>A0A844FWT4_9FIRM</name>